<dbReference type="GO" id="GO:0015421">
    <property type="term" value="F:ABC-type oligopeptide transporter activity"/>
    <property type="evidence" value="ECO:0007669"/>
    <property type="project" value="TreeGrafter"/>
</dbReference>
<dbReference type="InterPro" id="IPR039421">
    <property type="entry name" value="Type_1_exporter"/>
</dbReference>
<gene>
    <name evidence="10" type="ORF">KCMC57_56890</name>
</gene>
<dbReference type="PROSITE" id="PS50929">
    <property type="entry name" value="ABC_TM1F"/>
    <property type="match status" value="1"/>
</dbReference>
<feature type="transmembrane region" description="Helical" evidence="7">
    <location>
        <begin position="20"/>
        <end position="43"/>
    </location>
</feature>
<feature type="transmembrane region" description="Helical" evidence="7">
    <location>
        <begin position="133"/>
        <end position="153"/>
    </location>
</feature>
<dbReference type="Pfam" id="PF00005">
    <property type="entry name" value="ABC_tran"/>
    <property type="match status" value="1"/>
</dbReference>
<evidence type="ECO:0000256" key="6">
    <source>
        <dbReference type="ARBA" id="ARBA00023136"/>
    </source>
</evidence>
<evidence type="ECO:0000256" key="1">
    <source>
        <dbReference type="ARBA" id="ARBA00004651"/>
    </source>
</evidence>
<comment type="subcellular location">
    <subcellularLocation>
        <location evidence="1">Cell membrane</location>
        <topology evidence="1">Multi-pass membrane protein</topology>
    </subcellularLocation>
</comment>
<organism evidence="10">
    <name type="scientific">Kitasatospora sp. CMC57</name>
    <dbReference type="NCBI Taxonomy" id="3231513"/>
    <lineage>
        <taxon>Bacteria</taxon>
        <taxon>Bacillati</taxon>
        <taxon>Actinomycetota</taxon>
        <taxon>Actinomycetes</taxon>
        <taxon>Kitasatosporales</taxon>
        <taxon>Streptomycetaceae</taxon>
        <taxon>Kitasatospora</taxon>
    </lineage>
</organism>
<feature type="transmembrane region" description="Helical" evidence="7">
    <location>
        <begin position="159"/>
        <end position="176"/>
    </location>
</feature>
<dbReference type="InterPro" id="IPR011527">
    <property type="entry name" value="ABC1_TM_dom"/>
</dbReference>
<evidence type="ECO:0000259" key="8">
    <source>
        <dbReference type="PROSITE" id="PS50893"/>
    </source>
</evidence>
<dbReference type="InterPro" id="IPR003439">
    <property type="entry name" value="ABC_transporter-like_ATP-bd"/>
</dbReference>
<dbReference type="InterPro" id="IPR036640">
    <property type="entry name" value="ABC1_TM_sf"/>
</dbReference>
<feature type="domain" description="ABC transmembrane type-1" evidence="9">
    <location>
        <begin position="23"/>
        <end position="286"/>
    </location>
</feature>
<dbReference type="InterPro" id="IPR017871">
    <property type="entry name" value="ABC_transporter-like_CS"/>
</dbReference>
<dbReference type="SUPFAM" id="SSF52540">
    <property type="entry name" value="P-loop containing nucleoside triphosphate hydrolases"/>
    <property type="match status" value="1"/>
</dbReference>
<evidence type="ECO:0000256" key="3">
    <source>
        <dbReference type="ARBA" id="ARBA00022741"/>
    </source>
</evidence>
<feature type="transmembrane region" description="Helical" evidence="7">
    <location>
        <begin position="55"/>
        <end position="72"/>
    </location>
</feature>
<feature type="transmembrane region" description="Helical" evidence="7">
    <location>
        <begin position="246"/>
        <end position="265"/>
    </location>
</feature>
<feature type="domain" description="ABC transporter" evidence="8">
    <location>
        <begin position="330"/>
        <end position="562"/>
    </location>
</feature>
<evidence type="ECO:0000256" key="2">
    <source>
        <dbReference type="ARBA" id="ARBA00022692"/>
    </source>
</evidence>
<keyword evidence="4 10" id="KW-0067">ATP-binding</keyword>
<protein>
    <submittedName>
        <fullName evidence="10">ABC transporter ATP-binding protein</fullName>
    </submittedName>
</protein>
<evidence type="ECO:0000259" key="9">
    <source>
        <dbReference type="PROSITE" id="PS50929"/>
    </source>
</evidence>
<dbReference type="GO" id="GO:0005524">
    <property type="term" value="F:ATP binding"/>
    <property type="evidence" value="ECO:0007669"/>
    <property type="project" value="UniProtKB-KW"/>
</dbReference>
<dbReference type="EMBL" id="AP035881">
    <property type="protein sequence ID" value="BFP49321.1"/>
    <property type="molecule type" value="Genomic_DNA"/>
</dbReference>
<evidence type="ECO:0000256" key="7">
    <source>
        <dbReference type="SAM" id="Phobius"/>
    </source>
</evidence>
<dbReference type="Gene3D" id="3.40.50.300">
    <property type="entry name" value="P-loop containing nucleotide triphosphate hydrolases"/>
    <property type="match status" value="1"/>
</dbReference>
<dbReference type="InterPro" id="IPR027417">
    <property type="entry name" value="P-loop_NTPase"/>
</dbReference>
<keyword evidence="2 7" id="KW-0812">Transmembrane</keyword>
<keyword evidence="5 7" id="KW-1133">Transmembrane helix</keyword>
<feature type="transmembrane region" description="Helical" evidence="7">
    <location>
        <begin position="280"/>
        <end position="299"/>
    </location>
</feature>
<reference evidence="10" key="1">
    <citation type="submission" date="2024-07" db="EMBL/GenBank/DDBJ databases">
        <title>Complete genome sequences of cellulolytic bacteria, Kitasatospora sp. CMC57 and Streptomyces sp. CMC78, isolated from Japanese agricultural soil.</title>
        <authorList>
            <person name="Hashimoto T."/>
            <person name="Ito M."/>
            <person name="Iwamoto M."/>
            <person name="Fukahori D."/>
            <person name="Shoda T."/>
            <person name="Sakoda M."/>
            <person name="Morohoshi T."/>
            <person name="Mitsuboshi M."/>
            <person name="Nishizawa T."/>
        </authorList>
    </citation>
    <scope>NUCLEOTIDE SEQUENCE</scope>
    <source>
        <strain evidence="10">CMC57</strain>
    </source>
</reference>
<dbReference type="PROSITE" id="PS50893">
    <property type="entry name" value="ABC_TRANSPORTER_2"/>
    <property type="match status" value="1"/>
</dbReference>
<accession>A0AB33K3F3</accession>
<keyword evidence="3" id="KW-0547">Nucleotide-binding</keyword>
<dbReference type="SUPFAM" id="SSF90123">
    <property type="entry name" value="ABC transporter transmembrane region"/>
    <property type="match status" value="1"/>
</dbReference>
<sequence length="570" mass="59316">MVDRSRDRLLLAAVRRGGVWVGVLAAASTLLAGVYVVLPAVMGRTVDAVLGNRDPALWLAFSAILIALLVLCDAADDLAAGVANSRATAWLRHRLLRHVLDLGPRATRRFDAGDLLSRLVGNTGRAGGSTASLVWAVTELIPPVGGVVALALIDPWLCLAFLAGMPLIVLLVRTFVRDVSDLNEHYFDAQGRIAARLTAALAGIRSVAAAGTVEREAERALVPLPELHRYGQGMWRAVARVNSRDALVVPLLQVAVLAVAGFELSRGRITPGQVLAASEYVLLAMGVGSIVSAAGQLAFARATAARVAAVLAEPPARYGTGQLPVGDGRVEFRRVTKRAADGTAVLERLDLAVPGGALVAVVGRSGAGKSLLAALAGRLVDPDEGEVLLDGVPLPDLTRAELRSAVAYGFERPALLGETVGDAIGLGAPAPTVEEVTAQAVAARADAFIRHLPDGYRTPLGDAPMSGGEMQRVGLARAFLQAGRVLVLDDVAASLDTVTEHQISRVLTGALADRTRLVVTHRASTAAGADLVVWLAGGRVRAQGTHGELWADPAYRAVFEPVPTGSGGTP</sequence>
<dbReference type="GO" id="GO:0016887">
    <property type="term" value="F:ATP hydrolysis activity"/>
    <property type="evidence" value="ECO:0007669"/>
    <property type="project" value="InterPro"/>
</dbReference>
<keyword evidence="6 7" id="KW-0472">Membrane</keyword>
<dbReference type="AlphaFoldDB" id="A0AB33K3F3"/>
<dbReference type="PANTHER" id="PTHR43394:SF1">
    <property type="entry name" value="ATP-BINDING CASSETTE SUB-FAMILY B MEMBER 10, MITOCHONDRIAL"/>
    <property type="match status" value="1"/>
</dbReference>
<dbReference type="InterPro" id="IPR003593">
    <property type="entry name" value="AAA+_ATPase"/>
</dbReference>
<evidence type="ECO:0000256" key="5">
    <source>
        <dbReference type="ARBA" id="ARBA00022989"/>
    </source>
</evidence>
<dbReference type="PROSITE" id="PS00211">
    <property type="entry name" value="ABC_TRANSPORTER_1"/>
    <property type="match status" value="1"/>
</dbReference>
<dbReference type="PANTHER" id="PTHR43394">
    <property type="entry name" value="ATP-DEPENDENT PERMEASE MDL1, MITOCHONDRIAL"/>
    <property type="match status" value="1"/>
</dbReference>
<proteinExistence type="predicted"/>
<name>A0AB33K3F3_9ACTN</name>
<evidence type="ECO:0000256" key="4">
    <source>
        <dbReference type="ARBA" id="ARBA00022840"/>
    </source>
</evidence>
<dbReference type="CDD" id="cd07346">
    <property type="entry name" value="ABC_6TM_exporters"/>
    <property type="match status" value="1"/>
</dbReference>
<dbReference type="Pfam" id="PF00664">
    <property type="entry name" value="ABC_membrane"/>
    <property type="match status" value="1"/>
</dbReference>
<evidence type="ECO:0000313" key="10">
    <source>
        <dbReference type="EMBL" id="BFP49321.1"/>
    </source>
</evidence>
<dbReference type="GO" id="GO:0005886">
    <property type="term" value="C:plasma membrane"/>
    <property type="evidence" value="ECO:0007669"/>
    <property type="project" value="UniProtKB-SubCell"/>
</dbReference>
<dbReference type="Gene3D" id="1.20.1560.10">
    <property type="entry name" value="ABC transporter type 1, transmembrane domain"/>
    <property type="match status" value="1"/>
</dbReference>
<dbReference type="SMART" id="SM00382">
    <property type="entry name" value="AAA"/>
    <property type="match status" value="1"/>
</dbReference>